<accession>A0A2A9D3X9</accession>
<evidence type="ECO:0000256" key="6">
    <source>
        <dbReference type="ARBA" id="ARBA00022747"/>
    </source>
</evidence>
<keyword evidence="5 11" id="KW-0547">Nucleotide-binding</keyword>
<feature type="region of interest" description="Disordered" evidence="12">
    <location>
        <begin position="221"/>
        <end position="267"/>
    </location>
</feature>
<evidence type="ECO:0000256" key="12">
    <source>
        <dbReference type="SAM" id="MobiDB-lite"/>
    </source>
</evidence>
<keyword evidence="9 11" id="KW-0067">ATP-binding</keyword>
<name>A0A2A9D3X9_9MICO</name>
<evidence type="ECO:0000259" key="13">
    <source>
        <dbReference type="PROSITE" id="PS51192"/>
    </source>
</evidence>
<evidence type="ECO:0000256" key="1">
    <source>
        <dbReference type="ARBA" id="ARBA00000851"/>
    </source>
</evidence>
<keyword evidence="8 11" id="KW-0378">Hydrolase</keyword>
<evidence type="ECO:0000256" key="4">
    <source>
        <dbReference type="ARBA" id="ARBA00022722"/>
    </source>
</evidence>
<dbReference type="PANTHER" id="PTHR30195:SF15">
    <property type="entry name" value="TYPE I RESTRICTION ENZYME HINDI ENDONUCLEASE SUBUNIT"/>
    <property type="match status" value="1"/>
</dbReference>
<dbReference type="Pfam" id="PF04313">
    <property type="entry name" value="HSDR_N"/>
    <property type="match status" value="1"/>
</dbReference>
<dbReference type="CDD" id="cd18800">
    <property type="entry name" value="SF2_C_EcoR124I-like"/>
    <property type="match status" value="1"/>
</dbReference>
<dbReference type="RefSeq" id="WP_098469602.1">
    <property type="nucleotide sequence ID" value="NZ_PDJD01000001.1"/>
</dbReference>
<sequence length="1103" mass="121596">MSFDESDLEEIFLENLADLGWTPLHGNQIAPGSTWQDAVGQERPNRESWGDLAIPSRVRDAARRLNPEVPTGHLDTAIAELLRPESNDPQAENHRLHNAVVQGFRFTYVDETGQERNPTIRLLDLHTREGNTFLAVNQVIIRSSEHERRLDVVLYVNGLPLVIVELKDAADPQATIDSAHAQLATYLREFPTAFRACAATIVSDGITARYGTPFTPLEHYSPWNVDHEGTPLKDGQGAQAADGVTRQDGEIPDAAQPSPSLTTDYDPPQLALDRLTDGLLDPTTFLAFLDGFIAFDAGEDGLTKRIAKPHQFAAVNAAVAATLAAVAGDGRAGVVWHTQGSGKSMEMELYAAKVMRENALLNPTLVVVTDRTELDGQLYATFERSELLPEQPRRILTRHELREELSTRRTGGILFTTLQKFGLTPGEKERRASHPVLSERSNIILIVDEAHRSHYDDLDGYAWHLKNALPNATLIAFTGTPLRENDRDTRAVFGNVIHTYDLTQAVIDGATVPVYFEPRLIRVLQSEEITAEEVDELADLATVGLDETERDRIEKGVARVNAVYGAPKRVHALAEDIVTHWEERRDAMHALVRAENSDIAPGKALIVAATREIAAALYEEIVALRPDWHSDQDAEGVIKVIYSGDATDPEALAKHVRPESAMRAVRERLKKPDDPLQLAIVKDMLLTGFDAPPLHTLYLDRPMKGALLMQTLARVNRTYRRKNAGLLVATAPVTENLAAALQEYSADDQQDRPVGRSVDAAVALVHELLAEIDLLLAPTRWRRLLAEAGDSVRAYSRAMLTVANYLRAPDPQVADGAAHPEQGAAPSRSVTFRTLAGRLQRAWALGGRQAELRDLREQVVFLSDVRVTIGKLDAEQRRSEGGAVPGEIEEQLAGLVARSVDSEDSLDIYRAAGVEPVRIDTLKEQALAALAERPDPHVAIEQLRNLVAAESQRVTGANLVRQQAFSARLGEIMAKYTNSNLSSAEVMAALFELGQEVRHEALRGNDFDPPLTTDELAFYDAVATNPSALELQGKDTLAAIARDLVAVMRRDAKTDWSQREDVKARLRSSVKRLLAKHRYPPDQQPAAVQLVIEQMELLARRAA</sequence>
<dbReference type="InterPro" id="IPR004473">
    <property type="entry name" value="Restrct_endonuc_typeI_HsdR"/>
</dbReference>
<dbReference type="InterPro" id="IPR027417">
    <property type="entry name" value="P-loop_NTPase"/>
</dbReference>
<dbReference type="SMART" id="SM00487">
    <property type="entry name" value="DEXDc"/>
    <property type="match status" value="1"/>
</dbReference>
<evidence type="ECO:0000256" key="7">
    <source>
        <dbReference type="ARBA" id="ARBA00022759"/>
    </source>
</evidence>
<dbReference type="Proteomes" id="UP000224915">
    <property type="component" value="Unassembled WGS sequence"/>
</dbReference>
<dbReference type="GO" id="GO:0009307">
    <property type="term" value="P:DNA restriction-modification system"/>
    <property type="evidence" value="ECO:0007669"/>
    <property type="project" value="UniProtKB-KW"/>
</dbReference>
<evidence type="ECO:0000256" key="8">
    <source>
        <dbReference type="ARBA" id="ARBA00022801"/>
    </source>
</evidence>
<dbReference type="Pfam" id="PF22679">
    <property type="entry name" value="T1R_D3-like"/>
    <property type="match status" value="1"/>
</dbReference>
<evidence type="ECO:0000256" key="11">
    <source>
        <dbReference type="RuleBase" id="RU364115"/>
    </source>
</evidence>
<protein>
    <recommendedName>
        <fullName evidence="11">Type I restriction enzyme endonuclease subunit</fullName>
        <shortName evidence="11">R protein</shortName>
        <ecNumber evidence="11">3.1.21.3</ecNumber>
    </recommendedName>
</protein>
<dbReference type="GO" id="GO:0003677">
    <property type="term" value="F:DNA binding"/>
    <property type="evidence" value="ECO:0007669"/>
    <property type="project" value="UniProtKB-KW"/>
</dbReference>
<keyword evidence="7" id="KW-0255">Endonuclease</keyword>
<dbReference type="PROSITE" id="PS51192">
    <property type="entry name" value="HELICASE_ATP_BIND_1"/>
    <property type="match status" value="1"/>
</dbReference>
<evidence type="ECO:0000256" key="3">
    <source>
        <dbReference type="ARBA" id="ARBA00011296"/>
    </source>
</evidence>
<evidence type="ECO:0000256" key="9">
    <source>
        <dbReference type="ARBA" id="ARBA00022840"/>
    </source>
</evidence>
<dbReference type="InterPro" id="IPR055180">
    <property type="entry name" value="HsdR_RecA-like_helicase_dom_2"/>
</dbReference>
<comment type="similarity">
    <text evidence="2 11">Belongs to the HsdR family.</text>
</comment>
<dbReference type="InterPro" id="IPR014001">
    <property type="entry name" value="Helicase_ATP-bd"/>
</dbReference>
<organism evidence="14 15">
    <name type="scientific">Serinibacter salmoneus</name>
    <dbReference type="NCBI Taxonomy" id="556530"/>
    <lineage>
        <taxon>Bacteria</taxon>
        <taxon>Bacillati</taxon>
        <taxon>Actinomycetota</taxon>
        <taxon>Actinomycetes</taxon>
        <taxon>Micrococcales</taxon>
        <taxon>Beutenbergiaceae</taxon>
        <taxon>Serinibacter</taxon>
    </lineage>
</organism>
<dbReference type="GO" id="GO:0005524">
    <property type="term" value="F:ATP binding"/>
    <property type="evidence" value="ECO:0007669"/>
    <property type="project" value="UniProtKB-KW"/>
</dbReference>
<comment type="function">
    <text evidence="11">Subunit R is required for both nuclease and ATPase activities, but not for modification.</text>
</comment>
<evidence type="ECO:0000256" key="10">
    <source>
        <dbReference type="ARBA" id="ARBA00023125"/>
    </source>
</evidence>
<dbReference type="PANTHER" id="PTHR30195">
    <property type="entry name" value="TYPE I SITE-SPECIFIC DEOXYRIBONUCLEASE PROTEIN SUBUNIT M AND R"/>
    <property type="match status" value="1"/>
</dbReference>
<evidence type="ECO:0000313" key="15">
    <source>
        <dbReference type="Proteomes" id="UP000224915"/>
    </source>
</evidence>
<comment type="subunit">
    <text evidence="3 11">The type I restriction/modification system is composed of three polypeptides R, M and S.</text>
</comment>
<dbReference type="SUPFAM" id="SSF52540">
    <property type="entry name" value="P-loop containing nucleoside triphosphate hydrolases"/>
    <property type="match status" value="1"/>
</dbReference>
<proteinExistence type="inferred from homology"/>
<keyword evidence="4" id="KW-0540">Nuclease</keyword>
<dbReference type="EC" id="3.1.21.3" evidence="11"/>
<keyword evidence="6 11" id="KW-0680">Restriction system</keyword>
<dbReference type="OrthoDB" id="9758243at2"/>
<dbReference type="InterPro" id="IPR040980">
    <property type="entry name" value="SWI2_SNF2"/>
</dbReference>
<evidence type="ECO:0000313" key="14">
    <source>
        <dbReference type="EMBL" id="PFG20662.1"/>
    </source>
</evidence>
<dbReference type="InterPro" id="IPR051268">
    <property type="entry name" value="Type-I_R_enzyme_R_subunit"/>
</dbReference>
<comment type="caution">
    <text evidence="14">The sequence shown here is derived from an EMBL/GenBank/DDBJ whole genome shotgun (WGS) entry which is preliminary data.</text>
</comment>
<keyword evidence="10 11" id="KW-0238">DNA-binding</keyword>
<feature type="domain" description="Helicase ATP-binding" evidence="13">
    <location>
        <begin position="324"/>
        <end position="499"/>
    </location>
</feature>
<dbReference type="EMBL" id="PDJD01000001">
    <property type="protein sequence ID" value="PFG20662.1"/>
    <property type="molecule type" value="Genomic_DNA"/>
</dbReference>
<dbReference type="Gene3D" id="3.90.1570.50">
    <property type="match status" value="1"/>
</dbReference>
<dbReference type="Gene3D" id="3.40.50.300">
    <property type="entry name" value="P-loop containing nucleotide triphosphate hydrolases"/>
    <property type="match status" value="2"/>
</dbReference>
<keyword evidence="15" id="KW-1185">Reference proteome</keyword>
<dbReference type="NCBIfam" id="TIGR00348">
    <property type="entry name" value="hsdR"/>
    <property type="match status" value="1"/>
</dbReference>
<dbReference type="Pfam" id="PF18766">
    <property type="entry name" value="SWI2_SNF2"/>
    <property type="match status" value="1"/>
</dbReference>
<comment type="catalytic activity">
    <reaction evidence="1 11">
        <text>Endonucleolytic cleavage of DNA to give random double-stranded fragments with terminal 5'-phosphates, ATP is simultaneously hydrolyzed.</text>
        <dbReference type="EC" id="3.1.21.3"/>
    </reaction>
</comment>
<dbReference type="AlphaFoldDB" id="A0A2A9D3X9"/>
<reference evidence="14 15" key="1">
    <citation type="submission" date="2017-10" db="EMBL/GenBank/DDBJ databases">
        <title>Sequencing the genomes of 1000 actinobacteria strains.</title>
        <authorList>
            <person name="Klenk H.-P."/>
        </authorList>
    </citation>
    <scope>NUCLEOTIDE SEQUENCE [LARGE SCALE GENOMIC DNA]</scope>
    <source>
        <strain evidence="14 15">DSM 21801</strain>
    </source>
</reference>
<evidence type="ECO:0000256" key="2">
    <source>
        <dbReference type="ARBA" id="ARBA00008598"/>
    </source>
</evidence>
<dbReference type="InterPro" id="IPR007409">
    <property type="entry name" value="Restrct_endonuc_type1_HsdR_N"/>
</dbReference>
<dbReference type="GO" id="GO:0009035">
    <property type="term" value="F:type I site-specific deoxyribonuclease activity"/>
    <property type="evidence" value="ECO:0007669"/>
    <property type="project" value="UniProtKB-EC"/>
</dbReference>
<dbReference type="Pfam" id="PF11867">
    <property type="entry name" value="T1RH-like_C"/>
    <property type="match status" value="1"/>
</dbReference>
<gene>
    <name evidence="14" type="ORF">ATL40_2270</name>
</gene>
<dbReference type="CDD" id="cd22332">
    <property type="entry name" value="HsdR_N"/>
    <property type="match status" value="1"/>
</dbReference>
<evidence type="ECO:0000256" key="5">
    <source>
        <dbReference type="ARBA" id="ARBA00022741"/>
    </source>
</evidence>
<dbReference type="InterPro" id="IPR021810">
    <property type="entry name" value="T1RH-like_C"/>
</dbReference>